<dbReference type="Proteomes" id="UP000240883">
    <property type="component" value="Unassembled WGS sequence"/>
</dbReference>
<feature type="compositionally biased region" description="Low complexity" evidence="6">
    <location>
        <begin position="55"/>
        <end position="64"/>
    </location>
</feature>
<feature type="region of interest" description="Disordered" evidence="6">
    <location>
        <begin position="45"/>
        <end position="71"/>
    </location>
</feature>
<keyword evidence="2" id="KW-0677">Repeat</keyword>
<dbReference type="InterPro" id="IPR002885">
    <property type="entry name" value="PPR_rpt"/>
</dbReference>
<evidence type="ECO:0000256" key="2">
    <source>
        <dbReference type="ARBA" id="ARBA00022737"/>
    </source>
</evidence>
<dbReference type="Gene3D" id="1.25.40.10">
    <property type="entry name" value="Tetratricopeptide repeat domain"/>
    <property type="match status" value="2"/>
</dbReference>
<feature type="compositionally biased region" description="Basic residues" evidence="6">
    <location>
        <begin position="45"/>
        <end position="54"/>
    </location>
</feature>
<keyword evidence="8" id="KW-1185">Reference proteome</keyword>
<dbReference type="InterPro" id="IPR011990">
    <property type="entry name" value="TPR-like_helical_dom_sf"/>
</dbReference>
<evidence type="ECO:0000256" key="1">
    <source>
        <dbReference type="ARBA" id="ARBA00006192"/>
    </source>
</evidence>
<dbReference type="PANTHER" id="PTHR47447:SF17">
    <property type="entry name" value="OS12G0638900 PROTEIN"/>
    <property type="match status" value="1"/>
</dbReference>
<evidence type="ECO:0000313" key="8">
    <source>
        <dbReference type="Proteomes" id="UP000240883"/>
    </source>
</evidence>
<dbReference type="PROSITE" id="PS51375">
    <property type="entry name" value="PPR"/>
    <property type="match status" value="2"/>
</dbReference>
<protein>
    <recommendedName>
        <fullName evidence="9">Pentatricopeptide repeat protein-like protein</fullName>
    </recommendedName>
</protein>
<reference evidence="7 8" key="1">
    <citation type="journal article" date="2018" name="Front. Microbiol.">
        <title>Genome-Wide Analysis of Corynespora cassiicola Leaf Fall Disease Putative Effectors.</title>
        <authorList>
            <person name="Lopez D."/>
            <person name="Ribeiro S."/>
            <person name="Label P."/>
            <person name="Fumanal B."/>
            <person name="Venisse J.S."/>
            <person name="Kohler A."/>
            <person name="de Oliveira R.R."/>
            <person name="Labutti K."/>
            <person name="Lipzen A."/>
            <person name="Lail K."/>
            <person name="Bauer D."/>
            <person name="Ohm R.A."/>
            <person name="Barry K.W."/>
            <person name="Spatafora J."/>
            <person name="Grigoriev I.V."/>
            <person name="Martin F.M."/>
            <person name="Pujade-Renaud V."/>
        </authorList>
    </citation>
    <scope>NUCLEOTIDE SEQUENCE [LARGE SCALE GENOMIC DNA]</scope>
    <source>
        <strain evidence="7 8">Philippines</strain>
    </source>
</reference>
<comment type="subunit">
    <text evidence="4">Binds to mitochondrial small subunit 15S rRNA.</text>
</comment>
<comment type="function">
    <text evidence="3">Regulates mitochondrial small subunit maturation by controlling 15S rRNA 5'-end processing. Localizes to the 5' precursor of the 15S rRNA in a position that is subsequently occupied by mS47 in the mature yeast mtSSU. Uses structure and sequence-specific RNA recognition, binding to a single-stranded region of the precursor and specifically recognizing bases -6 to -1. The exchange of Ccm1 for mS47 is coupled to the irreversible removal of precursor rRNA that is accompanied by conformational changes of the mitoribosomal proteins uS5m and mS26. These conformational changes signal completion of 5'-end rRNA processing through protection of the mature 5'-end of the 15S rRNA and stabilization of mS47. The removal of the 5' precursor together with the dissociation of Ccm1 may be catalyzed by the 5'-3' exoribonuclease Pet127. Involved in the specific removal of group I introns in mitochondrial encoded transcripts.</text>
</comment>
<dbReference type="OrthoDB" id="1908178at2759"/>
<dbReference type="EMBL" id="KZ678133">
    <property type="protein sequence ID" value="PSN68545.1"/>
    <property type="molecule type" value="Genomic_DNA"/>
</dbReference>
<dbReference type="NCBIfam" id="TIGR00756">
    <property type="entry name" value="PPR"/>
    <property type="match status" value="1"/>
</dbReference>
<evidence type="ECO:0000256" key="6">
    <source>
        <dbReference type="SAM" id="MobiDB-lite"/>
    </source>
</evidence>
<evidence type="ECO:0000313" key="7">
    <source>
        <dbReference type="EMBL" id="PSN68545.1"/>
    </source>
</evidence>
<dbReference type="Pfam" id="PF01535">
    <property type="entry name" value="PPR"/>
    <property type="match status" value="1"/>
</dbReference>
<evidence type="ECO:0000256" key="4">
    <source>
        <dbReference type="ARBA" id="ARBA00044511"/>
    </source>
</evidence>
<name>A0A2T2NSX4_CORCC</name>
<accession>A0A2T2NSX4</accession>
<sequence>MSLFRSLDRTTCTAAVSSSAATTTPSSHILAFLCPAFTTFTPHAPRRSFSRRPVTRPVTRLPRAPGTPDPTPMDSFFISALARAASCPEHARQISSLSAHHHRPRRKSTCLVPGLGDRREFRTKTERRGPFKRLKQFAQDELKALVDYYGIESGEREDEELPDDAPLIWNVGDDHEPWPLRDPQHHLVIHEMEKLLKDKESPHEDIFELYKMLPSPGVVYLRIQTIRALLHHLSVVERPTRAAMQRFFYIMDHMQTAHIHLNRSEWTSAIYFAGRFTGNASPEDLQSALHIWHDMERRAAIQGSIVTLNVLFDIAVRAGKYTLAETFIREIEVRKLKPHRHFRVSLMYYYGVCQDGNKVRRVYQEMVQAGDVIDTVVMNAVIASLIRAGEPGAAEHVFERMKRLDAVRNAPHMGARTPFSQPDWRSRRVLGLRLTNKAPHLADESARKSLQDLAPLGPNARSYGLLLRHHASTAGNVDRVYELLNEMRLNGIPYDGTVFIVVFRGFARFGGVRYSFWTADKLERLWKDFLQAASEHRERTWLSSLAVNAALTAFAKCANGERTMRAWEEVRALWEPEHEELEQTLKLLRNLVPQGGFFDEYRGD</sequence>
<gene>
    <name evidence="7" type="ORF">BS50DRAFT_571803</name>
</gene>
<comment type="similarity">
    <text evidence="1">Belongs to the CCM1 family.</text>
</comment>
<organism evidence="7 8">
    <name type="scientific">Corynespora cassiicola Philippines</name>
    <dbReference type="NCBI Taxonomy" id="1448308"/>
    <lineage>
        <taxon>Eukaryota</taxon>
        <taxon>Fungi</taxon>
        <taxon>Dikarya</taxon>
        <taxon>Ascomycota</taxon>
        <taxon>Pezizomycotina</taxon>
        <taxon>Dothideomycetes</taxon>
        <taxon>Pleosporomycetidae</taxon>
        <taxon>Pleosporales</taxon>
        <taxon>Corynesporascaceae</taxon>
        <taxon>Corynespora</taxon>
    </lineage>
</organism>
<dbReference type="PANTHER" id="PTHR47447">
    <property type="entry name" value="OS03G0856100 PROTEIN"/>
    <property type="match status" value="1"/>
</dbReference>
<evidence type="ECO:0000256" key="5">
    <source>
        <dbReference type="PROSITE-ProRule" id="PRU00708"/>
    </source>
</evidence>
<feature type="repeat" description="PPR" evidence="5">
    <location>
        <begin position="459"/>
        <end position="494"/>
    </location>
</feature>
<evidence type="ECO:0008006" key="9">
    <source>
        <dbReference type="Google" id="ProtNLM"/>
    </source>
</evidence>
<dbReference type="AlphaFoldDB" id="A0A2T2NSX4"/>
<evidence type="ECO:0000256" key="3">
    <source>
        <dbReference type="ARBA" id="ARBA00044493"/>
    </source>
</evidence>
<dbReference type="STRING" id="1448308.A0A2T2NSX4"/>
<feature type="repeat" description="PPR" evidence="5">
    <location>
        <begin position="374"/>
        <end position="408"/>
    </location>
</feature>
<proteinExistence type="inferred from homology"/>